<proteinExistence type="predicted"/>
<organism evidence="1 2">
    <name type="scientific">Alkalibacter rhizosphaerae</name>
    <dbReference type="NCBI Taxonomy" id="2815577"/>
    <lineage>
        <taxon>Bacteria</taxon>
        <taxon>Bacillati</taxon>
        <taxon>Bacillota</taxon>
        <taxon>Clostridia</taxon>
        <taxon>Eubacteriales</taxon>
        <taxon>Eubacteriaceae</taxon>
        <taxon>Alkalibacter</taxon>
    </lineage>
</organism>
<name>A0A975AJ81_9FIRM</name>
<reference evidence="1" key="1">
    <citation type="submission" date="2021-03" db="EMBL/GenBank/DDBJ databases">
        <title>Alkalibacter marinus sp. nov., isolated from tidal flat sediment.</title>
        <authorList>
            <person name="Namirimu T."/>
            <person name="Yang J.-A."/>
            <person name="Yang S.-H."/>
            <person name="Kim Y.-J."/>
            <person name="Kwon K.K."/>
        </authorList>
    </citation>
    <scope>NUCLEOTIDE SEQUENCE</scope>
    <source>
        <strain evidence="1">ES005</strain>
    </source>
</reference>
<evidence type="ECO:0000313" key="2">
    <source>
        <dbReference type="Proteomes" id="UP000663499"/>
    </source>
</evidence>
<dbReference type="InterPro" id="IPR014710">
    <property type="entry name" value="RmlC-like_jellyroll"/>
</dbReference>
<dbReference type="InterPro" id="IPR011051">
    <property type="entry name" value="RmlC_Cupin_sf"/>
</dbReference>
<evidence type="ECO:0000313" key="1">
    <source>
        <dbReference type="EMBL" id="QSX09459.1"/>
    </source>
</evidence>
<evidence type="ECO:0008006" key="3">
    <source>
        <dbReference type="Google" id="ProtNLM"/>
    </source>
</evidence>
<keyword evidence="2" id="KW-1185">Reference proteome</keyword>
<dbReference type="Gene3D" id="2.60.120.10">
    <property type="entry name" value="Jelly Rolls"/>
    <property type="match status" value="1"/>
</dbReference>
<gene>
    <name evidence="1" type="ORF">J0B03_05190</name>
</gene>
<accession>A0A975AJ81</accession>
<protein>
    <recommendedName>
        <fullName evidence="3">Cupin domain-containing protein</fullName>
    </recommendedName>
</protein>
<dbReference type="KEGG" id="alka:J0B03_05190"/>
<dbReference type="Proteomes" id="UP000663499">
    <property type="component" value="Chromosome"/>
</dbReference>
<dbReference type="AlphaFoldDB" id="A0A975AJ81"/>
<dbReference type="SUPFAM" id="SSF51182">
    <property type="entry name" value="RmlC-like cupins"/>
    <property type="match status" value="1"/>
</dbReference>
<sequence length="149" mass="17353">MFNNNEGEYGRFIIQDLQDPNAGTKEFREMYKKFSNRILWMDNNVVEGAFQMNTAWYYAVPEKDPVFDEHAHGYDELIGFFGSDPEDPYNLNGVIELAIDGEWHRLDRTSMLYIPADMKHMPMSIKNVDKPIFHFSILIGPEYIGGAYK</sequence>
<dbReference type="EMBL" id="CP071444">
    <property type="protein sequence ID" value="QSX09459.1"/>
    <property type="molecule type" value="Genomic_DNA"/>
</dbReference>
<dbReference type="RefSeq" id="WP_207300794.1">
    <property type="nucleotide sequence ID" value="NZ_CP071444.1"/>
</dbReference>